<keyword evidence="1" id="KW-0732">Signal</keyword>
<gene>
    <name evidence="2" type="ORF">FAES_3235</name>
</gene>
<dbReference type="KEGG" id="fae:FAES_3235"/>
<dbReference type="HOGENOM" id="CLU_1159703_0_0_10"/>
<evidence type="ECO:0000313" key="2">
    <source>
        <dbReference type="EMBL" id="CCH01244.1"/>
    </source>
</evidence>
<evidence type="ECO:0008006" key="4">
    <source>
        <dbReference type="Google" id="ProtNLM"/>
    </source>
</evidence>
<dbReference type="RefSeq" id="WP_015332343.1">
    <property type="nucleotide sequence ID" value="NC_020054.1"/>
</dbReference>
<feature type="chain" id="PRO_5003630520" description="Auto-transporter adhesin head GIN domain-containing protein" evidence="1">
    <location>
        <begin position="18"/>
        <end position="239"/>
    </location>
</feature>
<name>I0KAU1_9BACT</name>
<accession>I0KAU1</accession>
<protein>
    <recommendedName>
        <fullName evidence="4">Auto-transporter adhesin head GIN domain-containing protein</fullName>
    </recommendedName>
</protein>
<evidence type="ECO:0000313" key="3">
    <source>
        <dbReference type="Proteomes" id="UP000011058"/>
    </source>
</evidence>
<dbReference type="EMBL" id="HE796683">
    <property type="protein sequence ID" value="CCH01244.1"/>
    <property type="molecule type" value="Genomic_DNA"/>
</dbReference>
<dbReference type="Proteomes" id="UP000011058">
    <property type="component" value="Chromosome"/>
</dbReference>
<evidence type="ECO:0000256" key="1">
    <source>
        <dbReference type="SAM" id="SignalP"/>
    </source>
</evidence>
<sequence length="239" mass="25037">MRYLLFLLWLSGAAAWAQTPIVPPQQSVASVTSNATLDASQYNVYRVGNAANDVILTIDVAKMMINQTLLIKRDVALSSGTITLVTSNSATNLIQNADGTLVSSTTVPSWANGGMVQYFWTGTNLELVSSSPRKNATVTIVNAAASGAITVDCSQSSKIILLYTLTGNVTLTFTNVTPGVELYIREKQGGAGGFAITLPSSVTFPGGAAIDRGTAAGSVTTFSLFAANATEIDGYYTKF</sequence>
<dbReference type="AlphaFoldDB" id="I0KAU1"/>
<dbReference type="STRING" id="1166018.FAES_3235"/>
<dbReference type="PATRIC" id="fig|1166018.3.peg.5011"/>
<reference evidence="2 3" key="1">
    <citation type="journal article" date="2012" name="J. Bacteriol.">
        <title>Genome Sequence of Fibrella aestuarina BUZ 2T, a Filamentous Marine Bacterium.</title>
        <authorList>
            <person name="Filippini M."/>
            <person name="Qi W."/>
            <person name="Blom J."/>
            <person name="Goesmann A."/>
            <person name="Smits T.H."/>
            <person name="Bagheri H.C."/>
        </authorList>
    </citation>
    <scope>NUCLEOTIDE SEQUENCE [LARGE SCALE GENOMIC DNA]</scope>
    <source>
        <strain evidence="3">BUZ 2T</strain>
    </source>
</reference>
<organism evidence="2 3">
    <name type="scientific">Fibrella aestuarina BUZ 2</name>
    <dbReference type="NCBI Taxonomy" id="1166018"/>
    <lineage>
        <taxon>Bacteria</taxon>
        <taxon>Pseudomonadati</taxon>
        <taxon>Bacteroidota</taxon>
        <taxon>Cytophagia</taxon>
        <taxon>Cytophagales</taxon>
        <taxon>Spirosomataceae</taxon>
        <taxon>Fibrella</taxon>
    </lineage>
</organism>
<feature type="signal peptide" evidence="1">
    <location>
        <begin position="1"/>
        <end position="17"/>
    </location>
</feature>
<proteinExistence type="predicted"/>
<keyword evidence="3" id="KW-1185">Reference proteome</keyword>
<dbReference type="OrthoDB" id="10009001at2"/>